<evidence type="ECO:0000256" key="3">
    <source>
        <dbReference type="ARBA" id="ARBA00022490"/>
    </source>
</evidence>
<dbReference type="OrthoDB" id="1608002at2759"/>
<dbReference type="GO" id="GO:0051321">
    <property type="term" value="P:meiotic cell cycle"/>
    <property type="evidence" value="ECO:0007669"/>
    <property type="project" value="TreeGrafter"/>
</dbReference>
<dbReference type="InterPro" id="IPR040457">
    <property type="entry name" value="GCP_C"/>
</dbReference>
<comment type="similarity">
    <text evidence="2 6">Belongs to the TUBGCP family.</text>
</comment>
<name>A0A550CMR5_9AGAR</name>
<dbReference type="GO" id="GO:0000922">
    <property type="term" value="C:spindle pole"/>
    <property type="evidence" value="ECO:0007669"/>
    <property type="project" value="InterPro"/>
</dbReference>
<keyword evidence="5 6" id="KW-0206">Cytoskeleton</keyword>
<keyword evidence="10" id="KW-1185">Reference proteome</keyword>
<dbReference type="GO" id="GO:0000930">
    <property type="term" value="C:gamma-tubulin complex"/>
    <property type="evidence" value="ECO:0007669"/>
    <property type="project" value="TreeGrafter"/>
</dbReference>
<dbReference type="Pfam" id="PF17681">
    <property type="entry name" value="GCP_N_terminal"/>
    <property type="match status" value="1"/>
</dbReference>
<dbReference type="InterPro" id="IPR042241">
    <property type="entry name" value="GCP_C_sf"/>
</dbReference>
<dbReference type="GO" id="GO:0043015">
    <property type="term" value="F:gamma-tubulin binding"/>
    <property type="evidence" value="ECO:0007669"/>
    <property type="project" value="InterPro"/>
</dbReference>
<dbReference type="AlphaFoldDB" id="A0A550CMR5"/>
<evidence type="ECO:0000256" key="5">
    <source>
        <dbReference type="ARBA" id="ARBA00023212"/>
    </source>
</evidence>
<dbReference type="GO" id="GO:0051011">
    <property type="term" value="F:microtubule minus-end binding"/>
    <property type="evidence" value="ECO:0007669"/>
    <property type="project" value="TreeGrafter"/>
</dbReference>
<sequence length="729" mass="79773">MIAEILLVLGGHSSSLFPENHKVHTAFVPLLHPGEQQCIEALGLIALRYRRIKTSCASLLSSSASRYVSAVCSTLTLILKSEYETLVIDTEAKILKRDADLVARGSFVPLSSIRAVFSEWDAPLAALCSLMDEIEGEQRWRPGPLIDLLQTRSNTGVRRIADIISRLCTAVQRVWMTQLTAFLIHGTLTHPDPLASDDYALLDGAVPSCVSAQAQESIAYVGRAIGTVKAAKWQKQLPRSLASDHAALLQTALPEDQHAFERVVTDIRTNVSEWLWLNVLTRKDVEEAVDTLANYFLIRNGEFCLSLIREIERLKITRLTARSGPSSMIREQDLNLALLRASLGTTAQHDPSLSHLRFSLPTGPLRPLLPSLATQPAAPQSTETSPFSSCLLGTPLALHYSVSWPLDLFLHPADLNAYGALFAYLSALRKTHVRVHACWTALSNAQRARRRWTGLGEGGTAADEGARRRLLRCGWGVVRDMGWFLDTLLGYLMTDVVDTEFVRLKGMLARGDPGMATTASTASLRKDAQATAARPVALDFTTLRLLHGTYLERLVTGCLLDNPALTAILLPLLDVCDRFVAQVERWGGDILPALLFEGSLREGGDDVGAMVKERWAVVAEINETLRDLLDNFYEQLSLSTAQQPLTSASTDASRSRMNATAATTFISAANYSATHHSISKTMKALDGGAGDVRRHVERLLLRLDFNGGFSAAKIRRAARTDILAEGGLA</sequence>
<dbReference type="GO" id="GO:0051225">
    <property type="term" value="P:spindle assembly"/>
    <property type="evidence" value="ECO:0007669"/>
    <property type="project" value="TreeGrafter"/>
</dbReference>
<comment type="subcellular location">
    <subcellularLocation>
        <location evidence="1 6">Cytoplasm</location>
        <location evidence="1 6">Cytoskeleton</location>
        <location evidence="1 6">Microtubule organizing center</location>
    </subcellularLocation>
</comment>
<comment type="caution">
    <text evidence="9">The sequence shown here is derived from an EMBL/GenBank/DDBJ whole genome shotgun (WGS) entry which is preliminary data.</text>
</comment>
<protein>
    <recommendedName>
        <fullName evidence="6">Spindle pole body component</fullName>
    </recommendedName>
</protein>
<feature type="domain" description="Gamma tubulin complex component protein N-terminal" evidence="8">
    <location>
        <begin position="2"/>
        <end position="276"/>
    </location>
</feature>
<dbReference type="EMBL" id="VDMD01000004">
    <property type="protein sequence ID" value="TRM66054.1"/>
    <property type="molecule type" value="Genomic_DNA"/>
</dbReference>
<dbReference type="PANTHER" id="PTHR19302:SF27">
    <property type="entry name" value="GAMMA-TUBULIN COMPLEX COMPONENT 4"/>
    <property type="match status" value="1"/>
</dbReference>
<evidence type="ECO:0000259" key="7">
    <source>
        <dbReference type="Pfam" id="PF04130"/>
    </source>
</evidence>
<dbReference type="GO" id="GO:0000278">
    <property type="term" value="P:mitotic cell cycle"/>
    <property type="evidence" value="ECO:0007669"/>
    <property type="project" value="TreeGrafter"/>
</dbReference>
<dbReference type="GO" id="GO:0007020">
    <property type="term" value="P:microtubule nucleation"/>
    <property type="evidence" value="ECO:0007669"/>
    <property type="project" value="InterPro"/>
</dbReference>
<accession>A0A550CMR5</accession>
<proteinExistence type="inferred from homology"/>
<evidence type="ECO:0000259" key="8">
    <source>
        <dbReference type="Pfam" id="PF17681"/>
    </source>
</evidence>
<keyword evidence="3 6" id="KW-0963">Cytoplasm</keyword>
<dbReference type="Proteomes" id="UP000320762">
    <property type="component" value="Unassembled WGS sequence"/>
</dbReference>
<dbReference type="PANTHER" id="PTHR19302">
    <property type="entry name" value="GAMMA TUBULIN COMPLEX PROTEIN"/>
    <property type="match status" value="1"/>
</dbReference>
<dbReference type="Gene3D" id="1.20.120.1900">
    <property type="entry name" value="Gamma-tubulin complex, C-terminal domain"/>
    <property type="match status" value="1"/>
</dbReference>
<dbReference type="InterPro" id="IPR041470">
    <property type="entry name" value="GCP_N"/>
</dbReference>
<evidence type="ECO:0000313" key="10">
    <source>
        <dbReference type="Proteomes" id="UP000320762"/>
    </source>
</evidence>
<dbReference type="Pfam" id="PF04130">
    <property type="entry name" value="GCP_C_terminal"/>
    <property type="match status" value="1"/>
</dbReference>
<reference evidence="9 10" key="1">
    <citation type="journal article" date="2019" name="New Phytol.">
        <title>Comparative genomics reveals unique wood-decay strategies and fruiting body development in the Schizophyllaceae.</title>
        <authorList>
            <person name="Almasi E."/>
            <person name="Sahu N."/>
            <person name="Krizsan K."/>
            <person name="Balint B."/>
            <person name="Kovacs G.M."/>
            <person name="Kiss B."/>
            <person name="Cseklye J."/>
            <person name="Drula E."/>
            <person name="Henrissat B."/>
            <person name="Nagy I."/>
            <person name="Chovatia M."/>
            <person name="Adam C."/>
            <person name="LaButti K."/>
            <person name="Lipzen A."/>
            <person name="Riley R."/>
            <person name="Grigoriev I.V."/>
            <person name="Nagy L.G."/>
        </authorList>
    </citation>
    <scope>NUCLEOTIDE SEQUENCE [LARGE SCALE GENOMIC DNA]</scope>
    <source>
        <strain evidence="9 10">NL-1724</strain>
    </source>
</reference>
<dbReference type="InterPro" id="IPR007259">
    <property type="entry name" value="GCP"/>
</dbReference>
<dbReference type="GO" id="GO:0044732">
    <property type="term" value="C:mitotic spindle pole body"/>
    <property type="evidence" value="ECO:0007669"/>
    <property type="project" value="TreeGrafter"/>
</dbReference>
<keyword evidence="4 6" id="KW-0493">Microtubule</keyword>
<dbReference type="STRING" id="97359.A0A550CMR5"/>
<evidence type="ECO:0000256" key="2">
    <source>
        <dbReference type="ARBA" id="ARBA00010337"/>
    </source>
</evidence>
<evidence type="ECO:0000256" key="1">
    <source>
        <dbReference type="ARBA" id="ARBA00004267"/>
    </source>
</evidence>
<gene>
    <name evidence="9" type="ORF">BD626DRAFT_486611</name>
</gene>
<dbReference type="GO" id="GO:0031122">
    <property type="term" value="P:cytoplasmic microtubule organization"/>
    <property type="evidence" value="ECO:0007669"/>
    <property type="project" value="TreeGrafter"/>
</dbReference>
<organism evidence="9 10">
    <name type="scientific">Schizophyllum amplum</name>
    <dbReference type="NCBI Taxonomy" id="97359"/>
    <lineage>
        <taxon>Eukaryota</taxon>
        <taxon>Fungi</taxon>
        <taxon>Dikarya</taxon>
        <taxon>Basidiomycota</taxon>
        <taxon>Agaricomycotina</taxon>
        <taxon>Agaricomycetes</taxon>
        <taxon>Agaricomycetidae</taxon>
        <taxon>Agaricales</taxon>
        <taxon>Schizophyllaceae</taxon>
        <taxon>Schizophyllum</taxon>
    </lineage>
</organism>
<evidence type="ECO:0000256" key="6">
    <source>
        <dbReference type="RuleBase" id="RU363050"/>
    </source>
</evidence>
<evidence type="ECO:0000313" key="9">
    <source>
        <dbReference type="EMBL" id="TRM66054.1"/>
    </source>
</evidence>
<feature type="domain" description="Gamma tubulin complex component C-terminal" evidence="7">
    <location>
        <begin position="292"/>
        <end position="707"/>
    </location>
</feature>
<dbReference type="GO" id="GO:0005874">
    <property type="term" value="C:microtubule"/>
    <property type="evidence" value="ECO:0007669"/>
    <property type="project" value="UniProtKB-KW"/>
</dbReference>
<evidence type="ECO:0000256" key="4">
    <source>
        <dbReference type="ARBA" id="ARBA00022701"/>
    </source>
</evidence>